<dbReference type="Gene3D" id="3.40.50.1820">
    <property type="entry name" value="alpha/beta hydrolase"/>
    <property type="match status" value="1"/>
</dbReference>
<feature type="active site" evidence="8">
    <location>
        <position position="173"/>
    </location>
</feature>
<sequence length="217" mass="22115">MRVAVATVAAFSLFQGLNAAPAKLEARQNTRHDLQSGACTKYTLIFARGTAEPAGNLGSVGTPFAAALAAALGGGLSVQGVDYGASAQGAIAGGDPAGTQAMVNWVNAACSDTKIILGGYSQGAQLVHNSVTALAQAQANKIHAIVTFGDPKKSEAYGKGLQAKSMTYCHAGDTICAVTCAPTNYMCLIQNMQVQPPHTTYPQDVATAAAWVKSIVG</sequence>
<dbReference type="SUPFAM" id="SSF53474">
    <property type="entry name" value="alpha/beta-Hydrolases"/>
    <property type="match status" value="1"/>
</dbReference>
<keyword evidence="3" id="KW-0719">Serine esterase</keyword>
<evidence type="ECO:0000256" key="3">
    <source>
        <dbReference type="ARBA" id="ARBA00022487"/>
    </source>
</evidence>
<evidence type="ECO:0000256" key="9">
    <source>
        <dbReference type="PIRSR" id="PIRSR611150-2"/>
    </source>
</evidence>
<evidence type="ECO:0000256" key="1">
    <source>
        <dbReference type="ARBA" id="ARBA00007534"/>
    </source>
</evidence>
<dbReference type="HOGENOM" id="CLU_040058_2_2_1"/>
<dbReference type="InterPro" id="IPR000675">
    <property type="entry name" value="Cutinase/axe"/>
</dbReference>
<comment type="similarity">
    <text evidence="1">Belongs to the cutinase family.</text>
</comment>
<accession>S8ASF8</accession>
<feature type="active site" description="Nucleophile" evidence="8">
    <location>
        <position position="121"/>
    </location>
</feature>
<feature type="disulfide bond" evidence="9">
    <location>
        <begin position="39"/>
        <end position="110"/>
    </location>
</feature>
<keyword evidence="6 9" id="KW-1015">Disulfide bond</keyword>
<keyword evidence="4 10" id="KW-0732">Signal</keyword>
<dbReference type="OrthoDB" id="2975078at2759"/>
<keyword evidence="5" id="KW-0378">Hydrolase</keyword>
<feature type="signal peptide" evidence="10">
    <location>
        <begin position="1"/>
        <end position="19"/>
    </location>
</feature>
<evidence type="ECO:0000256" key="2">
    <source>
        <dbReference type="ARBA" id="ARBA00013095"/>
    </source>
</evidence>
<reference evidence="12" key="2">
    <citation type="submission" date="2013-04" db="EMBL/GenBank/DDBJ databases">
        <title>Genomic mechanisms accounting for the adaptation to parasitism in nematode-trapping fungi.</title>
        <authorList>
            <person name="Ahren D.G."/>
        </authorList>
    </citation>
    <scope>NUCLEOTIDE SEQUENCE [LARGE SCALE GENOMIC DNA]</scope>
    <source>
        <strain evidence="12">CBS 200.50</strain>
    </source>
</reference>
<dbReference type="OMA" id="YHNSANA"/>
<dbReference type="EC" id="3.1.1.74" evidence="2"/>
<dbReference type="InterPro" id="IPR029058">
    <property type="entry name" value="AB_hydrolase_fold"/>
</dbReference>
<gene>
    <name evidence="11" type="ORF">H072_2140</name>
</gene>
<feature type="active site" description="Proton donor/acceptor" evidence="8">
    <location>
        <position position="198"/>
    </location>
</feature>
<evidence type="ECO:0000313" key="11">
    <source>
        <dbReference type="EMBL" id="EPS43926.1"/>
    </source>
</evidence>
<dbReference type="AlphaFoldDB" id="S8ASF8"/>
<evidence type="ECO:0000256" key="5">
    <source>
        <dbReference type="ARBA" id="ARBA00022801"/>
    </source>
</evidence>
<evidence type="ECO:0000313" key="12">
    <source>
        <dbReference type="Proteomes" id="UP000015100"/>
    </source>
</evidence>
<feature type="chain" id="PRO_5004548132" description="cutinase" evidence="10">
    <location>
        <begin position="20"/>
        <end position="217"/>
    </location>
</feature>
<protein>
    <recommendedName>
        <fullName evidence="2">cutinase</fullName>
        <ecNumber evidence="2">3.1.1.74</ecNumber>
    </recommendedName>
</protein>
<evidence type="ECO:0000256" key="8">
    <source>
        <dbReference type="PIRSR" id="PIRSR611150-1"/>
    </source>
</evidence>
<dbReference type="PANTHER" id="PTHR48250:SF1">
    <property type="entry name" value="CUTINASE"/>
    <property type="match status" value="1"/>
</dbReference>
<dbReference type="InterPro" id="IPR011150">
    <property type="entry name" value="Cutinase_monf"/>
</dbReference>
<evidence type="ECO:0000256" key="10">
    <source>
        <dbReference type="SAM" id="SignalP"/>
    </source>
</evidence>
<evidence type="ECO:0000256" key="4">
    <source>
        <dbReference type="ARBA" id="ARBA00022729"/>
    </source>
</evidence>
<dbReference type="GO" id="GO:0016052">
    <property type="term" value="P:carbohydrate catabolic process"/>
    <property type="evidence" value="ECO:0007669"/>
    <property type="project" value="TreeGrafter"/>
</dbReference>
<keyword evidence="12" id="KW-1185">Reference proteome</keyword>
<name>S8ASF8_DACHA</name>
<comment type="catalytic activity">
    <reaction evidence="7">
        <text>cutin + H2O = cutin monomers.</text>
        <dbReference type="EC" id="3.1.1.74"/>
    </reaction>
</comment>
<dbReference type="GO" id="GO:0005576">
    <property type="term" value="C:extracellular region"/>
    <property type="evidence" value="ECO:0007669"/>
    <property type="project" value="InterPro"/>
</dbReference>
<reference evidence="11 12" key="1">
    <citation type="journal article" date="2013" name="PLoS Genet.">
        <title>Genomic mechanisms accounting for the adaptation to parasitism in nematode-trapping fungi.</title>
        <authorList>
            <person name="Meerupati T."/>
            <person name="Andersson K.M."/>
            <person name="Friman E."/>
            <person name="Kumar D."/>
            <person name="Tunlid A."/>
            <person name="Ahren D."/>
        </authorList>
    </citation>
    <scope>NUCLEOTIDE SEQUENCE [LARGE SCALE GENOMIC DNA]</scope>
    <source>
        <strain evidence="11 12">CBS 200.50</strain>
    </source>
</reference>
<dbReference type="Pfam" id="PF01083">
    <property type="entry name" value="Cutinase"/>
    <property type="match status" value="1"/>
</dbReference>
<dbReference type="PANTHER" id="PTHR48250">
    <property type="entry name" value="CUTINASE 2-RELATED"/>
    <property type="match status" value="1"/>
</dbReference>
<comment type="caution">
    <text evidence="11">The sequence shown here is derived from an EMBL/GenBank/DDBJ whole genome shotgun (WGS) entry which is preliminary data.</text>
</comment>
<dbReference type="EMBL" id="AQGS01000063">
    <property type="protein sequence ID" value="EPS43926.1"/>
    <property type="molecule type" value="Genomic_DNA"/>
</dbReference>
<organism evidence="11 12">
    <name type="scientific">Dactylellina haptotyla (strain CBS 200.50)</name>
    <name type="common">Nematode-trapping fungus</name>
    <name type="synonym">Monacrosporium haptotylum</name>
    <dbReference type="NCBI Taxonomy" id="1284197"/>
    <lineage>
        <taxon>Eukaryota</taxon>
        <taxon>Fungi</taxon>
        <taxon>Dikarya</taxon>
        <taxon>Ascomycota</taxon>
        <taxon>Pezizomycotina</taxon>
        <taxon>Orbiliomycetes</taxon>
        <taxon>Orbiliales</taxon>
        <taxon>Orbiliaceae</taxon>
        <taxon>Dactylellina</taxon>
    </lineage>
</organism>
<dbReference type="SMART" id="SM01110">
    <property type="entry name" value="Cutinase"/>
    <property type="match status" value="1"/>
</dbReference>
<dbReference type="Proteomes" id="UP000015100">
    <property type="component" value="Unassembled WGS sequence"/>
</dbReference>
<evidence type="ECO:0000256" key="6">
    <source>
        <dbReference type="ARBA" id="ARBA00023157"/>
    </source>
</evidence>
<evidence type="ECO:0000256" key="7">
    <source>
        <dbReference type="ARBA" id="ARBA00034045"/>
    </source>
</evidence>
<proteinExistence type="inferred from homology"/>
<feature type="disulfide bond" evidence="9">
    <location>
        <begin position="169"/>
        <end position="176"/>
    </location>
</feature>
<dbReference type="GO" id="GO:0050525">
    <property type="term" value="F:cutinase activity"/>
    <property type="evidence" value="ECO:0007669"/>
    <property type="project" value="UniProtKB-EC"/>
</dbReference>
<dbReference type="eggNOG" id="ENOG502R6M2">
    <property type="taxonomic scope" value="Eukaryota"/>
</dbReference>